<dbReference type="RefSeq" id="WP_380041929.1">
    <property type="nucleotide sequence ID" value="NZ_JBHSEH010000025.1"/>
</dbReference>
<reference evidence="3" key="1">
    <citation type="journal article" date="2019" name="Int. J. Syst. Evol. Microbiol.">
        <title>The Global Catalogue of Microorganisms (GCM) 10K type strain sequencing project: providing services to taxonomists for standard genome sequencing and annotation.</title>
        <authorList>
            <consortium name="The Broad Institute Genomics Platform"/>
            <consortium name="The Broad Institute Genome Sequencing Center for Infectious Disease"/>
            <person name="Wu L."/>
            <person name="Ma J."/>
        </authorList>
    </citation>
    <scope>NUCLEOTIDE SEQUENCE [LARGE SCALE GENOMIC DNA]</scope>
    <source>
        <strain evidence="3">CCUG 56029</strain>
    </source>
</reference>
<evidence type="ECO:0000313" key="2">
    <source>
        <dbReference type="EMBL" id="MFC4427921.1"/>
    </source>
</evidence>
<sequence>MREMRRGWAGQVATLPRRQKFPLSSPVSVLFLSIGALLFGVLLLVLPASNVMRFVQVQT</sequence>
<gene>
    <name evidence="2" type="ORF">ACFOZ9_17040</name>
</gene>
<dbReference type="Proteomes" id="UP001595998">
    <property type="component" value="Unassembled WGS sequence"/>
</dbReference>
<accession>A0ABV8XQU9</accession>
<dbReference type="EMBL" id="JBHSEH010000025">
    <property type="protein sequence ID" value="MFC4427921.1"/>
    <property type="molecule type" value="Genomic_DNA"/>
</dbReference>
<protein>
    <submittedName>
        <fullName evidence="2">Uncharacterized protein</fullName>
    </submittedName>
</protein>
<keyword evidence="3" id="KW-1185">Reference proteome</keyword>
<comment type="caution">
    <text evidence="2">The sequence shown here is derived from an EMBL/GenBank/DDBJ whole genome shotgun (WGS) entry which is preliminary data.</text>
</comment>
<name>A0ABV8XQU9_9DEIO</name>
<keyword evidence="1" id="KW-1133">Transmembrane helix</keyword>
<proteinExistence type="predicted"/>
<evidence type="ECO:0000313" key="3">
    <source>
        <dbReference type="Proteomes" id="UP001595998"/>
    </source>
</evidence>
<evidence type="ECO:0000256" key="1">
    <source>
        <dbReference type="SAM" id="Phobius"/>
    </source>
</evidence>
<keyword evidence="1" id="KW-0812">Transmembrane</keyword>
<feature type="transmembrane region" description="Helical" evidence="1">
    <location>
        <begin position="21"/>
        <end position="46"/>
    </location>
</feature>
<keyword evidence="1" id="KW-0472">Membrane</keyword>
<organism evidence="2 3">
    <name type="scientific">Deinococcus navajonensis</name>
    <dbReference type="NCBI Taxonomy" id="309884"/>
    <lineage>
        <taxon>Bacteria</taxon>
        <taxon>Thermotogati</taxon>
        <taxon>Deinococcota</taxon>
        <taxon>Deinococci</taxon>
        <taxon>Deinococcales</taxon>
        <taxon>Deinococcaceae</taxon>
        <taxon>Deinococcus</taxon>
    </lineage>
</organism>